<proteinExistence type="predicted"/>
<evidence type="ECO:0000313" key="3">
    <source>
        <dbReference type="EMBL" id="CUS32466.1"/>
    </source>
</evidence>
<dbReference type="CDD" id="cd00570">
    <property type="entry name" value="GST_N_family"/>
    <property type="match status" value="1"/>
</dbReference>
<organism evidence="3 4">
    <name type="scientific">Candidatus Nitrospira nitrificans</name>
    <dbReference type="NCBI Taxonomy" id="1742973"/>
    <lineage>
        <taxon>Bacteria</taxon>
        <taxon>Pseudomonadati</taxon>
        <taxon>Nitrospirota</taxon>
        <taxon>Nitrospiria</taxon>
        <taxon>Nitrospirales</taxon>
        <taxon>Nitrospiraceae</taxon>
        <taxon>Nitrospira</taxon>
    </lineage>
</organism>
<dbReference type="STRING" id="1742973.COMA2_100133"/>
<protein>
    <submittedName>
        <fullName evidence="3">Glutaredoxin (Modular protein)</fullName>
    </submittedName>
</protein>
<dbReference type="Proteomes" id="UP000198736">
    <property type="component" value="Unassembled WGS sequence"/>
</dbReference>
<accession>A0A0S4LBG6</accession>
<name>A0A0S4LBG6_9BACT</name>
<dbReference type="InterPro" id="IPR036249">
    <property type="entry name" value="Thioredoxin-like_sf"/>
</dbReference>
<dbReference type="PROSITE" id="PS51354">
    <property type="entry name" value="GLUTAREDOXIN_2"/>
    <property type="match status" value="1"/>
</dbReference>
<dbReference type="SUPFAM" id="SSF52833">
    <property type="entry name" value="Thioredoxin-like"/>
    <property type="match status" value="1"/>
</dbReference>
<dbReference type="InterPro" id="IPR004045">
    <property type="entry name" value="Glutathione_S-Trfase_N"/>
</dbReference>
<dbReference type="Pfam" id="PF13417">
    <property type="entry name" value="GST_N_3"/>
    <property type="match status" value="1"/>
</dbReference>
<dbReference type="EMBL" id="CZPZ01000002">
    <property type="protein sequence ID" value="CUS32466.1"/>
    <property type="molecule type" value="Genomic_DNA"/>
</dbReference>
<dbReference type="PROSITE" id="PS50404">
    <property type="entry name" value="GST_NTER"/>
    <property type="match status" value="1"/>
</dbReference>
<feature type="region of interest" description="Disordered" evidence="1">
    <location>
        <begin position="85"/>
        <end position="110"/>
    </location>
</feature>
<keyword evidence="4" id="KW-1185">Reference proteome</keyword>
<gene>
    <name evidence="3" type="ORF">COMA2_100133</name>
</gene>
<dbReference type="RefSeq" id="WP_217490590.1">
    <property type="nucleotide sequence ID" value="NZ_CZPZ01000002.1"/>
</dbReference>
<reference evidence="4" key="1">
    <citation type="submission" date="2015-10" db="EMBL/GenBank/DDBJ databases">
        <authorList>
            <person name="Luecker S."/>
            <person name="Luecker S."/>
        </authorList>
    </citation>
    <scope>NUCLEOTIDE SEQUENCE [LARGE SCALE GENOMIC DNA]</scope>
</reference>
<evidence type="ECO:0000259" key="2">
    <source>
        <dbReference type="PROSITE" id="PS50404"/>
    </source>
</evidence>
<sequence length="110" mass="12373">MTLFHVDWCPDCLVVRRKLADLGLTYDAVVVPDSRRMRTQVHAVSGQYYVPVLKDGELVLTETADILAYLDKRYRADRAGAAAATEFQSQARATPDVPNEDDEHPSCRIH</sequence>
<evidence type="ECO:0000313" key="4">
    <source>
        <dbReference type="Proteomes" id="UP000198736"/>
    </source>
</evidence>
<evidence type="ECO:0000256" key="1">
    <source>
        <dbReference type="SAM" id="MobiDB-lite"/>
    </source>
</evidence>
<feature type="domain" description="GST N-terminal" evidence="2">
    <location>
        <begin position="1"/>
        <end position="78"/>
    </location>
</feature>
<dbReference type="Gene3D" id="3.40.30.10">
    <property type="entry name" value="Glutaredoxin"/>
    <property type="match status" value="1"/>
</dbReference>
<dbReference type="AlphaFoldDB" id="A0A0S4LBG6"/>